<accession>A0ABP9VTQ6</accession>
<dbReference type="Gene3D" id="2.30.42.10">
    <property type="match status" value="1"/>
</dbReference>
<evidence type="ECO:0000313" key="3">
    <source>
        <dbReference type="EMBL" id="GAA5508519.1"/>
    </source>
</evidence>
<dbReference type="PROSITE" id="PS50106">
    <property type="entry name" value="PDZ"/>
    <property type="match status" value="1"/>
</dbReference>
<dbReference type="InterPro" id="IPR043504">
    <property type="entry name" value="Peptidase_S1_PA_chymotrypsin"/>
</dbReference>
<dbReference type="Proteomes" id="UP001416858">
    <property type="component" value="Unassembled WGS sequence"/>
</dbReference>
<name>A0ABP9VTQ6_9BACT</name>
<dbReference type="Gene3D" id="2.40.10.120">
    <property type="match status" value="1"/>
</dbReference>
<dbReference type="SMART" id="SM00228">
    <property type="entry name" value="PDZ"/>
    <property type="match status" value="1"/>
</dbReference>
<dbReference type="InterPro" id="IPR036034">
    <property type="entry name" value="PDZ_sf"/>
</dbReference>
<organism evidence="3 4">
    <name type="scientific">Novipirellula caenicola</name>
    <dbReference type="NCBI Taxonomy" id="1536901"/>
    <lineage>
        <taxon>Bacteria</taxon>
        <taxon>Pseudomonadati</taxon>
        <taxon>Planctomycetota</taxon>
        <taxon>Planctomycetia</taxon>
        <taxon>Pirellulales</taxon>
        <taxon>Pirellulaceae</taxon>
        <taxon>Novipirellula</taxon>
    </lineage>
</organism>
<dbReference type="RefSeq" id="WP_345685293.1">
    <property type="nucleotide sequence ID" value="NZ_BAABRO010000009.1"/>
</dbReference>
<sequence>MNSLLLNLHRRTVCGVIVLVVVSLGIADTAPAQQSRTPQWLRQGFSIKVSHRRDNGEMMQLVDPILASVQRSVVQVTSGGRPVALGTIVGADGYVLTKRSELSGGDPIRVRLHDGRLLPARVAAVRRSNDLALLKVDADFDFTPAEFYPQQPPVGSFVITPGRTGRPIGIGSLGVLERRVDHKGRLGVVLGNSSNGRARVQGVWPDSGADEAGIEPEDQIIAINGQEVFNSDNVINTLRGMFPGESVQLTILRSGNTMEMNAGIREFGVLQESENDSRVNGPRNVRLSGFDRVFQHDTVLDPDQCGGPVVDSSGRVIGLNIARAGRVVSYALPSSLVLPEMVNMLQEARGSAN</sequence>
<dbReference type="EMBL" id="BAABRO010000009">
    <property type="protein sequence ID" value="GAA5508519.1"/>
    <property type="molecule type" value="Genomic_DNA"/>
</dbReference>
<evidence type="ECO:0000256" key="1">
    <source>
        <dbReference type="ARBA" id="ARBA00010541"/>
    </source>
</evidence>
<feature type="domain" description="PDZ" evidence="2">
    <location>
        <begin position="175"/>
        <end position="239"/>
    </location>
</feature>
<dbReference type="SUPFAM" id="SSF50156">
    <property type="entry name" value="PDZ domain-like"/>
    <property type="match status" value="1"/>
</dbReference>
<comment type="caution">
    <text evidence="3">The sequence shown here is derived from an EMBL/GenBank/DDBJ whole genome shotgun (WGS) entry which is preliminary data.</text>
</comment>
<dbReference type="Pfam" id="PF13365">
    <property type="entry name" value="Trypsin_2"/>
    <property type="match status" value="1"/>
</dbReference>
<dbReference type="PANTHER" id="PTHR22939:SF129">
    <property type="entry name" value="SERINE PROTEASE HTRA2, MITOCHONDRIAL"/>
    <property type="match status" value="1"/>
</dbReference>
<dbReference type="Pfam" id="PF13180">
    <property type="entry name" value="PDZ_2"/>
    <property type="match status" value="1"/>
</dbReference>
<dbReference type="PANTHER" id="PTHR22939">
    <property type="entry name" value="SERINE PROTEASE FAMILY S1C HTRA-RELATED"/>
    <property type="match status" value="1"/>
</dbReference>
<evidence type="ECO:0000313" key="4">
    <source>
        <dbReference type="Proteomes" id="UP001416858"/>
    </source>
</evidence>
<protein>
    <recommendedName>
        <fullName evidence="2">PDZ domain-containing protein</fullName>
    </recommendedName>
</protein>
<dbReference type="Gene3D" id="2.40.10.10">
    <property type="entry name" value="Trypsin-like serine proteases"/>
    <property type="match status" value="1"/>
</dbReference>
<evidence type="ECO:0000259" key="2">
    <source>
        <dbReference type="PROSITE" id="PS50106"/>
    </source>
</evidence>
<reference evidence="3 4" key="1">
    <citation type="submission" date="2024-02" db="EMBL/GenBank/DDBJ databases">
        <title>Rhodopirellula caenicola NBRC 110016.</title>
        <authorList>
            <person name="Ichikawa N."/>
            <person name="Katano-Makiyama Y."/>
            <person name="Hidaka K."/>
        </authorList>
    </citation>
    <scope>NUCLEOTIDE SEQUENCE [LARGE SCALE GENOMIC DNA]</scope>
    <source>
        <strain evidence="3 4">NBRC 110016</strain>
    </source>
</reference>
<dbReference type="InterPro" id="IPR009003">
    <property type="entry name" value="Peptidase_S1_PA"/>
</dbReference>
<comment type="similarity">
    <text evidence="1">Belongs to the peptidase S1C family.</text>
</comment>
<dbReference type="SUPFAM" id="SSF50494">
    <property type="entry name" value="Trypsin-like serine proteases"/>
    <property type="match status" value="1"/>
</dbReference>
<proteinExistence type="inferred from homology"/>
<dbReference type="InterPro" id="IPR001478">
    <property type="entry name" value="PDZ"/>
</dbReference>
<keyword evidence="4" id="KW-1185">Reference proteome</keyword>
<gene>
    <name evidence="3" type="ORF">Rcae01_03985</name>
</gene>